<comment type="subunit">
    <text evidence="2">Homodimer.</text>
</comment>
<feature type="binding site" evidence="2">
    <location>
        <position position="68"/>
    </location>
    <ligand>
        <name>substrate</name>
    </ligand>
</feature>
<dbReference type="GO" id="GO:0000287">
    <property type="term" value="F:magnesium ion binding"/>
    <property type="evidence" value="ECO:0007669"/>
    <property type="project" value="UniProtKB-UniRule"/>
</dbReference>
<evidence type="ECO:0000256" key="2">
    <source>
        <dbReference type="HAMAP-Rule" id="MF_01139"/>
    </source>
</evidence>
<dbReference type="EMBL" id="NPJF01000026">
    <property type="protein sequence ID" value="OYP55761.1"/>
    <property type="molecule type" value="Genomic_DNA"/>
</dbReference>
<dbReference type="CDD" id="cd00475">
    <property type="entry name" value="Cis_IPPS"/>
    <property type="match status" value="1"/>
</dbReference>
<dbReference type="NCBIfam" id="TIGR00055">
    <property type="entry name" value="uppS"/>
    <property type="match status" value="1"/>
</dbReference>
<proteinExistence type="inferred from homology"/>
<feature type="binding site" evidence="2">
    <location>
        <position position="19"/>
    </location>
    <ligand>
        <name>Mg(2+)</name>
        <dbReference type="ChEBI" id="CHEBI:18420"/>
    </ligand>
</feature>
<feature type="active site" evidence="2">
    <location>
        <position position="19"/>
    </location>
</feature>
<keyword evidence="2" id="KW-0460">Magnesium</keyword>
<dbReference type="EC" id="2.5.1.-" evidence="2"/>
<feature type="binding site" evidence="2">
    <location>
        <position position="70"/>
    </location>
    <ligand>
        <name>substrate</name>
    </ligand>
</feature>
<dbReference type="EMBL" id="BPTR01000001">
    <property type="protein sequence ID" value="GJG27785.1"/>
    <property type="molecule type" value="Genomic_DNA"/>
</dbReference>
<evidence type="ECO:0000313" key="5">
    <source>
        <dbReference type="Proteomes" id="UP000216189"/>
    </source>
</evidence>
<dbReference type="Proteomes" id="UP000216189">
    <property type="component" value="Unassembled WGS sequence"/>
</dbReference>
<dbReference type="InterPro" id="IPR036424">
    <property type="entry name" value="UPP_synth-like_sf"/>
</dbReference>
<dbReference type="PANTHER" id="PTHR10291:SF0">
    <property type="entry name" value="DEHYDRODOLICHYL DIPHOSPHATE SYNTHASE 2"/>
    <property type="match status" value="1"/>
</dbReference>
<dbReference type="NCBIfam" id="NF011405">
    <property type="entry name" value="PRK14830.1"/>
    <property type="match status" value="1"/>
</dbReference>
<dbReference type="SUPFAM" id="SSF64005">
    <property type="entry name" value="Undecaprenyl diphosphate synthase"/>
    <property type="match status" value="1"/>
</dbReference>
<feature type="binding site" evidence="2">
    <location>
        <position position="32"/>
    </location>
    <ligand>
        <name>substrate</name>
    </ligand>
</feature>
<keyword evidence="5" id="KW-1185">Reference proteome</keyword>
<keyword evidence="1 2" id="KW-0808">Transferase</keyword>
<evidence type="ECO:0000313" key="4">
    <source>
        <dbReference type="EMBL" id="OYP55761.1"/>
    </source>
</evidence>
<feature type="binding site" evidence="2">
    <location>
        <begin position="195"/>
        <end position="197"/>
    </location>
    <ligand>
        <name>substrate</name>
    </ligand>
</feature>
<protein>
    <recommendedName>
        <fullName evidence="2">Isoprenyl transferase</fullName>
        <ecNumber evidence="2">2.5.1.-</ecNumber>
    </recommendedName>
</protein>
<comment type="function">
    <text evidence="2">Catalyzes the condensation of isopentenyl diphosphate (IPP) with allylic pyrophosphates generating different type of terpenoids.</text>
</comment>
<dbReference type="NCBIfam" id="NF011411">
    <property type="entry name" value="PRK14838.1"/>
    <property type="match status" value="1"/>
</dbReference>
<dbReference type="InterPro" id="IPR001441">
    <property type="entry name" value="UPP_synth-like"/>
</dbReference>
<feature type="binding site" evidence="2">
    <location>
        <position position="208"/>
    </location>
    <ligand>
        <name>Mg(2+)</name>
        <dbReference type="ChEBI" id="CHEBI:18420"/>
    </ligand>
</feature>
<dbReference type="Gene3D" id="3.40.1180.10">
    <property type="entry name" value="Decaprenyl diphosphate synthase-like"/>
    <property type="match status" value="1"/>
</dbReference>
<comment type="similarity">
    <text evidence="2">Belongs to the UPP synthase family.</text>
</comment>
<feature type="binding site" evidence="2">
    <location>
        <position position="36"/>
    </location>
    <ligand>
        <name>substrate</name>
    </ligand>
</feature>
<dbReference type="RefSeq" id="WP_006283516.1">
    <property type="nucleotide sequence ID" value="NZ_BPTR01000001.1"/>
</dbReference>
<gene>
    <name evidence="3" type="primary">uppS</name>
    <name evidence="4" type="ORF">CIK91_05310</name>
    <name evidence="3" type="ORF">PRRU23_14850</name>
</gene>
<reference evidence="4 5" key="1">
    <citation type="submission" date="2017-08" db="EMBL/GenBank/DDBJ databases">
        <title>Comparative genomics of non-oral Prevotella species.</title>
        <authorList>
            <person name="Accetto T."/>
            <person name="Nograsek B."/>
            <person name="Avgustin G."/>
        </authorList>
    </citation>
    <scope>NUCLEOTIDE SEQUENCE [LARGE SCALE GENOMIC DNA]</scope>
    <source>
        <strain evidence="4 5">TC1-1</strain>
    </source>
</reference>
<keyword evidence="2" id="KW-0479">Metal-binding</keyword>
<dbReference type="GeneID" id="72479144"/>
<dbReference type="PANTHER" id="PTHR10291">
    <property type="entry name" value="DEHYDRODOLICHYL DIPHOSPHATE SYNTHASE FAMILY MEMBER"/>
    <property type="match status" value="1"/>
</dbReference>
<dbReference type="GO" id="GO:0016094">
    <property type="term" value="P:polyprenol biosynthetic process"/>
    <property type="evidence" value="ECO:0007669"/>
    <property type="project" value="TreeGrafter"/>
</dbReference>
<dbReference type="GO" id="GO:0045547">
    <property type="term" value="F:ditrans,polycis-polyprenyl diphosphate synthase [(2E,6E)-farnesyl diphosphate specific] activity"/>
    <property type="evidence" value="ECO:0007669"/>
    <property type="project" value="TreeGrafter"/>
</dbReference>
<feature type="binding site" evidence="2">
    <location>
        <begin position="64"/>
        <end position="66"/>
    </location>
    <ligand>
        <name>substrate</name>
    </ligand>
</feature>
<accession>A0AA37HVU8</accession>
<evidence type="ECO:0000313" key="6">
    <source>
        <dbReference type="Proteomes" id="UP000887043"/>
    </source>
</evidence>
<comment type="caution">
    <text evidence="3">The sequence shown here is derived from an EMBL/GenBank/DDBJ whole genome shotgun (WGS) entry which is preliminary data.</text>
</comment>
<name>A0AA37HVU8_SEGBR</name>
<organism evidence="3 6">
    <name type="scientific">Segatella bryantii</name>
    <name type="common">Prevotella bryantii</name>
    <dbReference type="NCBI Taxonomy" id="77095"/>
    <lineage>
        <taxon>Bacteria</taxon>
        <taxon>Pseudomonadati</taxon>
        <taxon>Bacteroidota</taxon>
        <taxon>Bacteroidia</taxon>
        <taxon>Bacteroidales</taxon>
        <taxon>Prevotellaceae</taxon>
        <taxon>Segatella</taxon>
    </lineage>
</organism>
<dbReference type="Proteomes" id="UP000887043">
    <property type="component" value="Unassembled WGS sequence"/>
</dbReference>
<dbReference type="Pfam" id="PF01255">
    <property type="entry name" value="Prenyltransf"/>
    <property type="match status" value="1"/>
</dbReference>
<feature type="active site" description="Proton acceptor" evidence="2">
    <location>
        <position position="67"/>
    </location>
</feature>
<comment type="cofactor">
    <cofactor evidence="2">
        <name>Mg(2+)</name>
        <dbReference type="ChEBI" id="CHEBI:18420"/>
    </cofactor>
    <text evidence="2">Binds 2 magnesium ions per subunit.</text>
</comment>
<evidence type="ECO:0000313" key="3">
    <source>
        <dbReference type="EMBL" id="GJG27785.1"/>
    </source>
</evidence>
<dbReference type="AlphaFoldDB" id="A0AA37HVU8"/>
<feature type="binding site" evidence="2">
    <location>
        <begin position="20"/>
        <end position="23"/>
    </location>
    <ligand>
        <name>substrate</name>
    </ligand>
</feature>
<evidence type="ECO:0000256" key="1">
    <source>
        <dbReference type="ARBA" id="ARBA00022679"/>
    </source>
</evidence>
<dbReference type="PROSITE" id="PS01066">
    <property type="entry name" value="UPP_SYNTHASE"/>
    <property type="match status" value="1"/>
</dbReference>
<feature type="binding site" evidence="2">
    <location>
        <position position="24"/>
    </location>
    <ligand>
        <name>substrate</name>
    </ligand>
</feature>
<dbReference type="InterPro" id="IPR018520">
    <property type="entry name" value="UPP_synth-like_CS"/>
</dbReference>
<feature type="binding site" evidence="2">
    <location>
        <position position="189"/>
    </location>
    <ligand>
        <name>substrate</name>
    </ligand>
</feature>
<sequence length="256" mass="29833">MTKELDMNRIPEHIAIIMDGNGRWAAERGKDRSYGHQAGVDAVRRITSECTRLGVKYLTLYTFSTENWNRPETEIAALMGLVLTSLEDEIFMKNNVRFLVIGDMERLPEKVQEKLKETMAHTANNTTMTMVVALSYSSRWEITKACREIAIEMVKQGKSIEDINSLITEDTLTEHMETKFMPDPELLIRTGGELRISNYLLWQIAYTELYFCDTYWPDFSEDDLHRAIISYQSRQRRFGKTEAQIEKEINQKEQKK</sequence>
<dbReference type="HAMAP" id="MF_01139">
    <property type="entry name" value="ISPT"/>
    <property type="match status" value="1"/>
</dbReference>
<dbReference type="FunFam" id="3.40.1180.10:FF:000001">
    <property type="entry name" value="(2E,6E)-farnesyl-diphosphate-specific ditrans,polycis-undecaprenyl-diphosphate synthase"/>
    <property type="match status" value="1"/>
</dbReference>
<reference evidence="3" key="2">
    <citation type="submission" date="2021-08" db="EMBL/GenBank/DDBJ databases">
        <title>Prevotella lacticifex sp. nov., isolated from rumen of cow.</title>
        <authorList>
            <person name="Shinkai T."/>
            <person name="Ikeyama N."/>
            <person name="Kumagai M."/>
            <person name="Ohmori H."/>
            <person name="Sakamoto M."/>
            <person name="Ohkuma M."/>
            <person name="Mitsumori M."/>
        </authorList>
    </citation>
    <scope>NUCLEOTIDE SEQUENCE</scope>
    <source>
        <strain evidence="3">DSM 11371</strain>
    </source>
</reference>